<dbReference type="InterPro" id="IPR001873">
    <property type="entry name" value="ENaC"/>
</dbReference>
<dbReference type="GO" id="GO:0015280">
    <property type="term" value="F:ligand-gated sodium channel activity"/>
    <property type="evidence" value="ECO:0007669"/>
    <property type="project" value="TreeGrafter"/>
</dbReference>
<keyword evidence="5 13" id="KW-1133">Transmembrane helix</keyword>
<comment type="subcellular location">
    <subcellularLocation>
        <location evidence="1">Membrane</location>
        <topology evidence="1">Multi-pass membrane protein</topology>
    </subcellularLocation>
</comment>
<dbReference type="PRINTS" id="PR01078">
    <property type="entry name" value="AMINACHANNEL"/>
</dbReference>
<keyword evidence="3 11" id="KW-0894">Sodium channel</keyword>
<protein>
    <submittedName>
        <fullName evidence="16">Amiloride-sensitive sodium channel</fullName>
    </submittedName>
</protein>
<evidence type="ECO:0000313" key="14">
    <source>
        <dbReference type="EMBL" id="VDL15980.1"/>
    </source>
</evidence>
<evidence type="ECO:0000313" key="15">
    <source>
        <dbReference type="Proteomes" id="UP000274504"/>
    </source>
</evidence>
<dbReference type="STRING" id="6216.A0A158QBS6"/>
<evidence type="ECO:0000256" key="10">
    <source>
        <dbReference type="ARBA" id="ARBA00023303"/>
    </source>
</evidence>
<dbReference type="PANTHER" id="PTHR11690">
    <property type="entry name" value="AMILORIDE-SENSITIVE SODIUM CHANNEL-RELATED"/>
    <property type="match status" value="1"/>
</dbReference>
<evidence type="ECO:0000256" key="6">
    <source>
        <dbReference type="ARBA" id="ARBA00023053"/>
    </source>
</evidence>
<dbReference type="WBParaSite" id="HDID_0000041101-mRNA-1">
    <property type="protein sequence ID" value="HDID_0000041101-mRNA-1"/>
    <property type="gene ID" value="HDID_0000041101"/>
</dbReference>
<keyword evidence="2 11" id="KW-0813">Transport</keyword>
<keyword evidence="6" id="KW-0915">Sodium</keyword>
<keyword evidence="7 11" id="KW-0406">Ion transport</keyword>
<dbReference type="Proteomes" id="UP000274504">
    <property type="component" value="Unassembled WGS sequence"/>
</dbReference>
<evidence type="ECO:0000256" key="5">
    <source>
        <dbReference type="ARBA" id="ARBA00022989"/>
    </source>
</evidence>
<reference evidence="14 15" key="2">
    <citation type="submission" date="2018-11" db="EMBL/GenBank/DDBJ databases">
        <authorList>
            <consortium name="Pathogen Informatics"/>
        </authorList>
    </citation>
    <scope>NUCLEOTIDE SEQUENCE [LARGE SCALE GENOMIC DNA]</scope>
</reference>
<feature type="compositionally biased region" description="Polar residues" evidence="12">
    <location>
        <begin position="59"/>
        <end position="68"/>
    </location>
</feature>
<proteinExistence type="inferred from homology"/>
<keyword evidence="10 11" id="KW-0407">Ion channel</keyword>
<evidence type="ECO:0000256" key="7">
    <source>
        <dbReference type="ARBA" id="ARBA00023065"/>
    </source>
</evidence>
<evidence type="ECO:0000256" key="13">
    <source>
        <dbReference type="SAM" id="Phobius"/>
    </source>
</evidence>
<keyword evidence="4 11" id="KW-0812">Transmembrane</keyword>
<evidence type="ECO:0000256" key="3">
    <source>
        <dbReference type="ARBA" id="ARBA00022461"/>
    </source>
</evidence>
<evidence type="ECO:0000256" key="8">
    <source>
        <dbReference type="ARBA" id="ARBA00023136"/>
    </source>
</evidence>
<feature type="transmembrane region" description="Helical" evidence="13">
    <location>
        <begin position="179"/>
        <end position="204"/>
    </location>
</feature>
<evidence type="ECO:0000256" key="11">
    <source>
        <dbReference type="RuleBase" id="RU000679"/>
    </source>
</evidence>
<organism evidence="16">
    <name type="scientific">Hymenolepis diminuta</name>
    <name type="common">Rat tapeworm</name>
    <dbReference type="NCBI Taxonomy" id="6216"/>
    <lineage>
        <taxon>Eukaryota</taxon>
        <taxon>Metazoa</taxon>
        <taxon>Spiralia</taxon>
        <taxon>Lophotrochozoa</taxon>
        <taxon>Platyhelminthes</taxon>
        <taxon>Cestoda</taxon>
        <taxon>Eucestoda</taxon>
        <taxon>Cyclophyllidea</taxon>
        <taxon>Hymenolepididae</taxon>
        <taxon>Hymenolepis</taxon>
    </lineage>
</organism>
<keyword evidence="8 13" id="KW-0472">Membrane</keyword>
<comment type="similarity">
    <text evidence="11">Belongs to the amiloride-sensitive sodium channel (TC 1.A.6) family.</text>
</comment>
<accession>A0A158QBS6</accession>
<dbReference type="Gene3D" id="1.10.287.770">
    <property type="entry name" value="YojJ-like"/>
    <property type="match status" value="1"/>
</dbReference>
<dbReference type="GO" id="GO:0005886">
    <property type="term" value="C:plasma membrane"/>
    <property type="evidence" value="ECO:0007669"/>
    <property type="project" value="TreeGrafter"/>
</dbReference>
<dbReference type="AlphaFoldDB" id="A0A158QBS6"/>
<sequence>MPRKIQYDQTGTEETSIRSFDNDKTIISTSTVLNTSSVTCVYRRNDSSLSDSFPGLVEDSNQNRGPTYNSSNVSSSSERLRFNTFKDVETVTQTDNVTSSEMNRNNIREEYAKLKTRFKFDWKEIFRRKQDPEMSMLSREERDSLKYEKVKERLIVWTDRTTFHGVDVLAETPAGWKKILVFLMLALMCVLCWLCVIKMVFIFLNRPINTVIVKDASEFRFPAITVCPDSPLSMAQLNEAGLLDKYTKFAQNWTQMAPNTSTPDRNQFPQYEGNWRQRTKYTFFPIYANTPNLQVPWEEYFVACQFNGKACSELHISPSNKGNLLVGTGDGYSGKNVSTNSGIYLGGSHWTLDPGRIYGYQNDSLDNTKEYLKATVRRPKPIKWPRSPVVTIDSAKYQCFQIRMDVTNVKRAGSKAGLHLIFRRSYNRTKTHPALLHADADASLYQGWDDHTGPASDEDANLANEMDGMQVLLHDVASNDMSIVSGRDVPSTGDARTVVRTSVRYGQQIVVTLSQFIHERLDSYFHPCKNNIPPMVYLDVGTFIKSRKRKAITVTYSTSNCIAALRSSVIQRWCGCVSEASMVPIFLADSLATQGFCHDLSQPNISDTVACHDRVMRMSDEEILDASIPKKWYRVMLLAIELPTKRLWLCPTPCRERVNEILHQQTLSIVKDLSLEILENLPRPPNSTSFDGPISSDDYLVISIAPETSRISIHSEGEPTSFFNLLAAIGGLFGLYLGLSLVTVFECIESYYILLSEGFGTFRHAFKLWKRFGKKLLTREKSPEYKGEDEADAARLMRWAILSIQLEFTD</sequence>
<name>A0A158QBS6_HYMDI</name>
<keyword evidence="9 11" id="KW-0739">Sodium transport</keyword>
<evidence type="ECO:0000256" key="4">
    <source>
        <dbReference type="ARBA" id="ARBA00022692"/>
    </source>
</evidence>
<dbReference type="Pfam" id="PF00858">
    <property type="entry name" value="ASC"/>
    <property type="match status" value="2"/>
</dbReference>
<evidence type="ECO:0000256" key="9">
    <source>
        <dbReference type="ARBA" id="ARBA00023201"/>
    </source>
</evidence>
<evidence type="ECO:0000313" key="16">
    <source>
        <dbReference type="WBParaSite" id="HDID_0000041101-mRNA-1"/>
    </source>
</evidence>
<reference evidence="16" key="1">
    <citation type="submission" date="2016-04" db="UniProtKB">
        <authorList>
            <consortium name="WormBaseParasite"/>
        </authorList>
    </citation>
    <scope>IDENTIFICATION</scope>
</reference>
<feature type="region of interest" description="Disordered" evidence="12">
    <location>
        <begin position="51"/>
        <end position="74"/>
    </location>
</feature>
<evidence type="ECO:0000256" key="2">
    <source>
        <dbReference type="ARBA" id="ARBA00022448"/>
    </source>
</evidence>
<evidence type="ECO:0000256" key="1">
    <source>
        <dbReference type="ARBA" id="ARBA00004141"/>
    </source>
</evidence>
<feature type="transmembrane region" description="Helical" evidence="13">
    <location>
        <begin position="722"/>
        <end position="745"/>
    </location>
</feature>
<dbReference type="EMBL" id="UYSG01000054">
    <property type="protein sequence ID" value="VDL15980.1"/>
    <property type="molecule type" value="Genomic_DNA"/>
</dbReference>
<dbReference type="OrthoDB" id="6021021at2759"/>
<evidence type="ECO:0000256" key="12">
    <source>
        <dbReference type="SAM" id="MobiDB-lite"/>
    </source>
</evidence>
<gene>
    <name evidence="14" type="ORF">HDID_LOCUS412</name>
</gene>